<evidence type="ECO:0000313" key="2">
    <source>
        <dbReference type="EMBL" id="JAD34968.1"/>
    </source>
</evidence>
<evidence type="ECO:0000256" key="1">
    <source>
        <dbReference type="SAM" id="MobiDB-lite"/>
    </source>
</evidence>
<sequence>MSFLLVSAVCIPSAIPIKQYVFLSHVQPKISTNLNLADELTRFSKRICNIQLQCASCSDCKTGVKHQKSNESSRHYNQCSRKR</sequence>
<protein>
    <submittedName>
        <fullName evidence="2">Uncharacterized protein</fullName>
    </submittedName>
</protein>
<name>A0A0A8ZB94_ARUDO</name>
<accession>A0A0A8ZB94</accession>
<reference evidence="2" key="1">
    <citation type="submission" date="2014-09" db="EMBL/GenBank/DDBJ databases">
        <authorList>
            <person name="Magalhaes I.L.F."/>
            <person name="Oliveira U."/>
            <person name="Santos F.R."/>
            <person name="Vidigal T.H.D.A."/>
            <person name="Brescovit A.D."/>
            <person name="Santos A.J."/>
        </authorList>
    </citation>
    <scope>NUCLEOTIDE SEQUENCE</scope>
    <source>
        <tissue evidence="2">Shoot tissue taken approximately 20 cm above the soil surface</tissue>
    </source>
</reference>
<reference evidence="2" key="2">
    <citation type="journal article" date="2015" name="Data Brief">
        <title>Shoot transcriptome of the giant reed, Arundo donax.</title>
        <authorList>
            <person name="Barrero R.A."/>
            <person name="Guerrero F.D."/>
            <person name="Moolhuijzen P."/>
            <person name="Goolsby J.A."/>
            <person name="Tidwell J."/>
            <person name="Bellgard S.E."/>
            <person name="Bellgard M.I."/>
        </authorList>
    </citation>
    <scope>NUCLEOTIDE SEQUENCE</scope>
    <source>
        <tissue evidence="2">Shoot tissue taken approximately 20 cm above the soil surface</tissue>
    </source>
</reference>
<dbReference type="EMBL" id="GBRH01262927">
    <property type="protein sequence ID" value="JAD34968.1"/>
    <property type="molecule type" value="Transcribed_RNA"/>
</dbReference>
<dbReference type="AlphaFoldDB" id="A0A0A8ZB94"/>
<proteinExistence type="predicted"/>
<organism evidence="2">
    <name type="scientific">Arundo donax</name>
    <name type="common">Giant reed</name>
    <name type="synonym">Donax arundinaceus</name>
    <dbReference type="NCBI Taxonomy" id="35708"/>
    <lineage>
        <taxon>Eukaryota</taxon>
        <taxon>Viridiplantae</taxon>
        <taxon>Streptophyta</taxon>
        <taxon>Embryophyta</taxon>
        <taxon>Tracheophyta</taxon>
        <taxon>Spermatophyta</taxon>
        <taxon>Magnoliopsida</taxon>
        <taxon>Liliopsida</taxon>
        <taxon>Poales</taxon>
        <taxon>Poaceae</taxon>
        <taxon>PACMAD clade</taxon>
        <taxon>Arundinoideae</taxon>
        <taxon>Arundineae</taxon>
        <taxon>Arundo</taxon>
    </lineage>
</organism>
<feature type="region of interest" description="Disordered" evidence="1">
    <location>
        <begin position="62"/>
        <end position="83"/>
    </location>
</feature>